<reference evidence="2 3" key="1">
    <citation type="submission" date="2018-03" db="EMBL/GenBank/DDBJ databases">
        <title>Characteristics and genome of n-alkane degrading marine bacteria Gordonia iterans isolated from crude oil contaminated in Tae-an, South Korea.</title>
        <authorList>
            <person name="Lee S.-S."/>
            <person name="Kim H."/>
        </authorList>
    </citation>
    <scope>NUCLEOTIDE SEQUENCE [LARGE SCALE GENOMIC DNA]</scope>
    <source>
        <strain evidence="2 3">Co17</strain>
    </source>
</reference>
<dbReference type="EMBL" id="CP027433">
    <property type="protein sequence ID" value="AVM01579.1"/>
    <property type="molecule type" value="Genomic_DNA"/>
</dbReference>
<dbReference type="PANTHER" id="PTHR36151:SF3">
    <property type="entry name" value="ER-BOUND OXYGENASE MPAB_MPAB'_RUBBER OXYGENASE CATALYTIC DOMAIN-CONTAINING PROTEIN"/>
    <property type="match status" value="1"/>
</dbReference>
<dbReference type="GO" id="GO:0016491">
    <property type="term" value="F:oxidoreductase activity"/>
    <property type="evidence" value="ECO:0007669"/>
    <property type="project" value="InterPro"/>
</dbReference>
<dbReference type="InterPro" id="IPR018713">
    <property type="entry name" value="MPAB/Lcp_cat_dom"/>
</dbReference>
<organism evidence="2 3">
    <name type="scientific">Gordonia iterans</name>
    <dbReference type="NCBI Taxonomy" id="1004901"/>
    <lineage>
        <taxon>Bacteria</taxon>
        <taxon>Bacillati</taxon>
        <taxon>Actinomycetota</taxon>
        <taxon>Actinomycetes</taxon>
        <taxon>Mycobacteriales</taxon>
        <taxon>Gordoniaceae</taxon>
        <taxon>Gordonia</taxon>
    </lineage>
</organism>
<proteinExistence type="predicted"/>
<dbReference type="RefSeq" id="WP_105943283.1">
    <property type="nucleotide sequence ID" value="NZ_CP027433.1"/>
</dbReference>
<feature type="domain" description="ER-bound oxygenase mpaB/mpaB'/Rubber oxygenase catalytic" evidence="1">
    <location>
        <begin position="36"/>
        <end position="269"/>
    </location>
</feature>
<evidence type="ECO:0000259" key="1">
    <source>
        <dbReference type="Pfam" id="PF09995"/>
    </source>
</evidence>
<dbReference type="KEGG" id="git:C6V83_16300"/>
<dbReference type="Pfam" id="PF09995">
    <property type="entry name" value="MPAB_Lcp_cat"/>
    <property type="match status" value="1"/>
</dbReference>
<dbReference type="AlphaFoldDB" id="A0A2S0KIS3"/>
<keyword evidence="3" id="KW-1185">Reference proteome</keyword>
<evidence type="ECO:0000313" key="2">
    <source>
        <dbReference type="EMBL" id="AVM01579.1"/>
    </source>
</evidence>
<dbReference type="OrthoDB" id="3456672at2"/>
<sequence length="306" mass="35435">MTTDFSTGVREAEPSFLDEVDVDSLDLRLGADSLLWKFAGDSRMILGFQRLAGTENCIEQLAQGVEDHSIIFSDFLGRARRTGPPVMRTIYSDDPHTWGRRVRDFHRDIKGTVSDGSRYHALNPELFYWAHATFVDQAIYITDTFIRRLSRAEKEQMFAESKVWYQLYGVSARSQPQTYDEFLAYWQSMCERFVPTRTIVYATGYLRKGLPGPRWMPGPLWRLVSAPLNAALRTVIVGTLPPEMREVCELEWDEKKQRRFDRFAAVMRAANPLFNRLPLRVLYVPWAHEGWVRTGADPRRLHNQPA</sequence>
<evidence type="ECO:0000313" key="3">
    <source>
        <dbReference type="Proteomes" id="UP000239814"/>
    </source>
</evidence>
<dbReference type="PANTHER" id="PTHR36151">
    <property type="entry name" value="BLR2777 PROTEIN"/>
    <property type="match status" value="1"/>
</dbReference>
<accession>A0A2S0KIS3</accession>
<protein>
    <submittedName>
        <fullName evidence="2">DUF2236 domain-containing protein</fullName>
    </submittedName>
</protein>
<dbReference type="Proteomes" id="UP000239814">
    <property type="component" value="Chromosome"/>
</dbReference>
<gene>
    <name evidence="2" type="ORF">C6V83_16300</name>
</gene>
<name>A0A2S0KIS3_9ACTN</name>